<dbReference type="Proteomes" id="UP000815846">
    <property type="component" value="Unassembled WGS sequence"/>
</dbReference>
<name>A0ABY3MXT6_9GAMM</name>
<protein>
    <recommendedName>
        <fullName evidence="3">PD-(D/E)XK nuclease superfamily protein</fullName>
    </recommendedName>
</protein>
<proteinExistence type="predicted"/>
<keyword evidence="2" id="KW-1185">Reference proteome</keyword>
<evidence type="ECO:0008006" key="3">
    <source>
        <dbReference type="Google" id="ProtNLM"/>
    </source>
</evidence>
<sequence>MNNTDVMNTYNVREKYRELLNNIDFDKLELGLKQPNIFQILGIARAEIRHSNFLGWLLDPNESHGLGKLFLIKFLRGVSTSQVVTDLDEFDIEKLNFDTVEVRREWKNIDLLLIIEDSDDDKDLVVCIENKVDSKDHSGQLKTYRDVIDKNFNDKRKAFVYLTPSGEEPLVKAESEHYALYSYVEIVEQIESILTIHTESISQSVTRYIIDYIRTIRRELMQTDELNLLADKIYRNHRELIDFVFEHKTDLASTIYPVFEKKIIDSGWVMGSKNKGFARFLTPKLAGIIPKQGKGWTNKENFLFEINFNWAKNNAVFKAVISPSTEELQKIFIKAFEPIKGYKKAKGKQWLINFDYSWRWNIEDMVDVEHNDILNGLDEPWKEISKIVQAIENALLPHQEELEQFL</sequence>
<dbReference type="Pfam" id="PF14281">
    <property type="entry name" value="PDDEXK_4"/>
    <property type="match status" value="1"/>
</dbReference>
<gene>
    <name evidence="1" type="ORF">CWS31_007045</name>
</gene>
<reference evidence="1 2" key="1">
    <citation type="submission" date="2019-08" db="EMBL/GenBank/DDBJ databases">
        <title>Microbe sample from Colwellia echini.</title>
        <authorList>
            <person name="Christiansen L."/>
            <person name="Pathiraja D."/>
            <person name="Schultz-Johansen M."/>
            <person name="Choi I.-G."/>
            <person name="Stougaard P."/>
        </authorList>
    </citation>
    <scope>NUCLEOTIDE SEQUENCE [LARGE SCALE GENOMIC DNA]</scope>
    <source>
        <strain evidence="1 2">A3</strain>
    </source>
</reference>
<dbReference type="InterPro" id="IPR029470">
    <property type="entry name" value="PDDEXK_4"/>
</dbReference>
<evidence type="ECO:0000313" key="2">
    <source>
        <dbReference type="Proteomes" id="UP000815846"/>
    </source>
</evidence>
<organism evidence="1 2">
    <name type="scientific">Colwellia echini</name>
    <dbReference type="NCBI Taxonomy" id="1982103"/>
    <lineage>
        <taxon>Bacteria</taxon>
        <taxon>Pseudomonadati</taxon>
        <taxon>Pseudomonadota</taxon>
        <taxon>Gammaproteobacteria</taxon>
        <taxon>Alteromonadales</taxon>
        <taxon>Colwelliaceae</taxon>
        <taxon>Colwellia</taxon>
    </lineage>
</organism>
<dbReference type="RefSeq" id="WP_101345441.1">
    <property type="nucleotide sequence ID" value="NZ_PJAI02000006.1"/>
</dbReference>
<comment type="caution">
    <text evidence="1">The sequence shown here is derived from an EMBL/GenBank/DDBJ whole genome shotgun (WGS) entry which is preliminary data.</text>
</comment>
<evidence type="ECO:0000313" key="1">
    <source>
        <dbReference type="EMBL" id="TYK66023.1"/>
    </source>
</evidence>
<dbReference type="EMBL" id="PJAI02000006">
    <property type="protein sequence ID" value="TYK66023.1"/>
    <property type="molecule type" value="Genomic_DNA"/>
</dbReference>
<accession>A0ABY3MXT6</accession>